<dbReference type="InterPro" id="IPR002182">
    <property type="entry name" value="NB-ARC"/>
</dbReference>
<dbReference type="Gene3D" id="3.40.50.300">
    <property type="entry name" value="P-loop containing nucleotide triphosphate hydrolases"/>
    <property type="match status" value="1"/>
</dbReference>
<dbReference type="SUPFAM" id="SSF52540">
    <property type="entry name" value="P-loop containing nucleoside triphosphate hydrolases"/>
    <property type="match status" value="1"/>
</dbReference>
<name>A0A9R0SRR4_TRITD</name>
<keyword evidence="3" id="KW-0677">Repeat</keyword>
<protein>
    <submittedName>
        <fullName evidence="9">Uncharacterized protein</fullName>
    </submittedName>
</protein>
<keyword evidence="2" id="KW-0433">Leucine-rich repeat</keyword>
<evidence type="ECO:0000256" key="5">
    <source>
        <dbReference type="ARBA" id="ARBA00022821"/>
    </source>
</evidence>
<evidence type="ECO:0000256" key="2">
    <source>
        <dbReference type="ARBA" id="ARBA00022614"/>
    </source>
</evidence>
<evidence type="ECO:0000313" key="9">
    <source>
        <dbReference type="EMBL" id="VAI00323.1"/>
    </source>
</evidence>
<feature type="domain" description="NB-ARC" evidence="7">
    <location>
        <begin position="196"/>
        <end position="279"/>
    </location>
</feature>
<evidence type="ECO:0000256" key="1">
    <source>
        <dbReference type="ARBA" id="ARBA00008894"/>
    </source>
</evidence>
<organism evidence="9 10">
    <name type="scientific">Triticum turgidum subsp. durum</name>
    <name type="common">Durum wheat</name>
    <name type="synonym">Triticum durum</name>
    <dbReference type="NCBI Taxonomy" id="4567"/>
    <lineage>
        <taxon>Eukaryota</taxon>
        <taxon>Viridiplantae</taxon>
        <taxon>Streptophyta</taxon>
        <taxon>Embryophyta</taxon>
        <taxon>Tracheophyta</taxon>
        <taxon>Spermatophyta</taxon>
        <taxon>Magnoliopsida</taxon>
        <taxon>Liliopsida</taxon>
        <taxon>Poales</taxon>
        <taxon>Poaceae</taxon>
        <taxon>BOP clade</taxon>
        <taxon>Pooideae</taxon>
        <taxon>Triticodae</taxon>
        <taxon>Triticeae</taxon>
        <taxon>Triticinae</taxon>
        <taxon>Triticum</taxon>
    </lineage>
</organism>
<feature type="domain" description="Disease resistance N-terminal" evidence="8">
    <location>
        <begin position="12"/>
        <end position="98"/>
    </location>
</feature>
<comment type="similarity">
    <text evidence="1">Belongs to the disease resistance NB-LRR family.</text>
</comment>
<dbReference type="PANTHER" id="PTHR19338">
    <property type="entry name" value="TRANSLOCASE OF INNER MITOCHONDRIAL MEMBRANE 13 HOMOLOG"/>
    <property type="match status" value="1"/>
</dbReference>
<evidence type="ECO:0000259" key="8">
    <source>
        <dbReference type="Pfam" id="PF18052"/>
    </source>
</evidence>
<accession>A0A9R0SRR4</accession>
<feature type="region of interest" description="Disordered" evidence="6">
    <location>
        <begin position="144"/>
        <end position="164"/>
    </location>
</feature>
<evidence type="ECO:0000313" key="10">
    <source>
        <dbReference type="Proteomes" id="UP000324705"/>
    </source>
</evidence>
<dbReference type="InterPro" id="IPR041118">
    <property type="entry name" value="Rx_N"/>
</dbReference>
<dbReference type="PANTHER" id="PTHR19338:SF42">
    <property type="entry name" value="RX N-TERMINAL DOMAIN-CONTAINING PROTEIN"/>
    <property type="match status" value="1"/>
</dbReference>
<dbReference type="InterPro" id="IPR027417">
    <property type="entry name" value="P-loop_NTPase"/>
</dbReference>
<dbReference type="Pfam" id="PF00931">
    <property type="entry name" value="NB-ARC"/>
    <property type="match status" value="1"/>
</dbReference>
<evidence type="ECO:0000259" key="7">
    <source>
        <dbReference type="Pfam" id="PF00931"/>
    </source>
</evidence>
<sequence length="281" mass="31480">MEGAPVTAATGVLGLVVAKLGSLLGSEYKLRCQTRKDIKFIKSKLKSVHSILWATWEREILDAESKDLKKEALDLADDMRHVVDDFILSLEPSRRSKHLMIQSKIKASPFQDFRTRVDDVSGRCRRNWKWKEDRSAQPFSGLFARKNTQSSPPSNPSPPRAPFVSKDASEIIGMDGWRDDLIKYLVGEGEESTMVQPHLKMASIVGMAGMGKTTLANHVYEEIEKKFQSRAFVSVTPTPNMKEVLTSILRQVGAEPPAGTEARTEEHIIHTISTFLEKKST</sequence>
<reference evidence="9 10" key="1">
    <citation type="submission" date="2017-09" db="EMBL/GenBank/DDBJ databases">
        <authorList>
            <consortium name="International Durum Wheat Genome Sequencing Consortium (IDWGSC)"/>
            <person name="Milanesi L."/>
        </authorList>
    </citation>
    <scope>NUCLEOTIDE SEQUENCE [LARGE SCALE GENOMIC DNA]</scope>
    <source>
        <strain evidence="10">cv. Svevo</strain>
    </source>
</reference>
<proteinExistence type="inferred from homology"/>
<dbReference type="GO" id="GO:0006952">
    <property type="term" value="P:defense response"/>
    <property type="evidence" value="ECO:0007669"/>
    <property type="project" value="UniProtKB-KW"/>
</dbReference>
<keyword evidence="5" id="KW-0611">Plant defense</keyword>
<evidence type="ECO:0000256" key="4">
    <source>
        <dbReference type="ARBA" id="ARBA00022741"/>
    </source>
</evidence>
<dbReference type="GO" id="GO:0043531">
    <property type="term" value="F:ADP binding"/>
    <property type="evidence" value="ECO:0007669"/>
    <property type="project" value="InterPro"/>
</dbReference>
<evidence type="ECO:0000256" key="3">
    <source>
        <dbReference type="ARBA" id="ARBA00022737"/>
    </source>
</evidence>
<keyword evidence="4" id="KW-0547">Nucleotide-binding</keyword>
<dbReference type="Pfam" id="PF18052">
    <property type="entry name" value="Rx_N"/>
    <property type="match status" value="1"/>
</dbReference>
<dbReference type="OMA" id="KNNHPRI"/>
<gene>
    <name evidence="9" type="ORF">TRITD_4Av1G263450</name>
</gene>
<evidence type="ECO:0000256" key="6">
    <source>
        <dbReference type="SAM" id="MobiDB-lite"/>
    </source>
</evidence>
<dbReference type="Proteomes" id="UP000324705">
    <property type="component" value="Chromosome 4A"/>
</dbReference>
<keyword evidence="10" id="KW-1185">Reference proteome</keyword>
<dbReference type="Gene3D" id="1.20.5.4130">
    <property type="match status" value="1"/>
</dbReference>
<dbReference type="Gramene" id="TRITD4Av1G263450.2">
    <property type="protein sequence ID" value="TRITD4Av1G263450.2"/>
    <property type="gene ID" value="TRITD4Av1G263450"/>
</dbReference>
<dbReference type="EMBL" id="LT934117">
    <property type="protein sequence ID" value="VAI00323.1"/>
    <property type="molecule type" value="Genomic_DNA"/>
</dbReference>
<dbReference type="AlphaFoldDB" id="A0A9R0SRR4"/>